<keyword evidence="1" id="KW-0812">Transmembrane</keyword>
<accession>A0A9P4H8K5</accession>
<protein>
    <submittedName>
        <fullName evidence="2">Uncharacterized protein</fullName>
    </submittedName>
</protein>
<sequence length="413" mass="47237">MTNKAQHGMQKREKKLFSGSETMFEVQAWPKQSSINRISDRSVITEAFYARFLTYFTSEGDGKDIRNRASWFHRLPYFAVDGTNEALTLAVESTALSYCAVQTQNPALQRHARDLYGRAMQNHGRFLARSRTGKDAVTIHMISTSVLFSFFEAMQATNVDAYCSHIYGAAKMFEVTDPRQCTEGVLCQIFYHIRTQMAFAQLTSQGKQTPVDVKKILYNALDYEELPVFQRLVTHFTRLADVYSKVNVSNKQGYMEDADAQMISTAVEDLWDEYEAASALDDEQLTWYDDLHGTMEYRDAFTALVCAYFSASRILLAIVAPSITVPVPDSTNHHQNILNVAHYLETHLIGCAYMRMAAPLLLVTLYAPKMGQRKRAFDYFQHWEDNQGLRGITTLVVDCMYRYMGMRALREKE</sequence>
<organism evidence="2 3">
    <name type="scientific">Setomelanomma holmii</name>
    <dbReference type="NCBI Taxonomy" id="210430"/>
    <lineage>
        <taxon>Eukaryota</taxon>
        <taxon>Fungi</taxon>
        <taxon>Dikarya</taxon>
        <taxon>Ascomycota</taxon>
        <taxon>Pezizomycotina</taxon>
        <taxon>Dothideomycetes</taxon>
        <taxon>Pleosporomycetidae</taxon>
        <taxon>Pleosporales</taxon>
        <taxon>Pleosporineae</taxon>
        <taxon>Phaeosphaeriaceae</taxon>
        <taxon>Setomelanomma</taxon>
    </lineage>
</organism>
<dbReference type="EMBL" id="ML978204">
    <property type="protein sequence ID" value="KAF2029154.1"/>
    <property type="molecule type" value="Genomic_DNA"/>
</dbReference>
<reference evidence="2" key="1">
    <citation type="journal article" date="2020" name="Stud. Mycol.">
        <title>101 Dothideomycetes genomes: a test case for predicting lifestyles and emergence of pathogens.</title>
        <authorList>
            <person name="Haridas S."/>
            <person name="Albert R."/>
            <person name="Binder M."/>
            <person name="Bloem J."/>
            <person name="Labutti K."/>
            <person name="Salamov A."/>
            <person name="Andreopoulos B."/>
            <person name="Baker S."/>
            <person name="Barry K."/>
            <person name="Bills G."/>
            <person name="Bluhm B."/>
            <person name="Cannon C."/>
            <person name="Castanera R."/>
            <person name="Culley D."/>
            <person name="Daum C."/>
            <person name="Ezra D."/>
            <person name="Gonzalez J."/>
            <person name="Henrissat B."/>
            <person name="Kuo A."/>
            <person name="Liang C."/>
            <person name="Lipzen A."/>
            <person name="Lutzoni F."/>
            <person name="Magnuson J."/>
            <person name="Mondo S."/>
            <person name="Nolan M."/>
            <person name="Ohm R."/>
            <person name="Pangilinan J."/>
            <person name="Park H.-J."/>
            <person name="Ramirez L."/>
            <person name="Alfaro M."/>
            <person name="Sun H."/>
            <person name="Tritt A."/>
            <person name="Yoshinaga Y."/>
            <person name="Zwiers L.-H."/>
            <person name="Turgeon B."/>
            <person name="Goodwin S."/>
            <person name="Spatafora J."/>
            <person name="Crous P."/>
            <person name="Grigoriev I."/>
        </authorList>
    </citation>
    <scope>NUCLEOTIDE SEQUENCE</scope>
    <source>
        <strain evidence="2">CBS 110217</strain>
    </source>
</reference>
<dbReference type="Proteomes" id="UP000799777">
    <property type="component" value="Unassembled WGS sequence"/>
</dbReference>
<feature type="transmembrane region" description="Helical" evidence="1">
    <location>
        <begin position="301"/>
        <end position="327"/>
    </location>
</feature>
<name>A0A9P4H8K5_9PLEO</name>
<keyword evidence="3" id="KW-1185">Reference proteome</keyword>
<dbReference type="OrthoDB" id="3525185at2759"/>
<evidence type="ECO:0000313" key="3">
    <source>
        <dbReference type="Proteomes" id="UP000799777"/>
    </source>
</evidence>
<gene>
    <name evidence="2" type="ORF">EK21DRAFT_68309</name>
</gene>
<dbReference type="PANTHER" id="PTHR38111:SF11">
    <property type="entry name" value="TRANSCRIPTION FACTOR DOMAIN-CONTAINING PROTEIN-RELATED"/>
    <property type="match status" value="1"/>
</dbReference>
<evidence type="ECO:0000313" key="2">
    <source>
        <dbReference type="EMBL" id="KAF2029154.1"/>
    </source>
</evidence>
<evidence type="ECO:0000256" key="1">
    <source>
        <dbReference type="SAM" id="Phobius"/>
    </source>
</evidence>
<comment type="caution">
    <text evidence="2">The sequence shown here is derived from an EMBL/GenBank/DDBJ whole genome shotgun (WGS) entry which is preliminary data.</text>
</comment>
<dbReference type="AlphaFoldDB" id="A0A9P4H8K5"/>
<dbReference type="PANTHER" id="PTHR38111">
    <property type="entry name" value="ZN(2)-C6 FUNGAL-TYPE DOMAIN-CONTAINING PROTEIN-RELATED"/>
    <property type="match status" value="1"/>
</dbReference>
<dbReference type="InterPro" id="IPR053178">
    <property type="entry name" value="Osmoadaptation_assoc"/>
</dbReference>
<proteinExistence type="predicted"/>
<feature type="transmembrane region" description="Helical" evidence="1">
    <location>
        <begin position="347"/>
        <end position="367"/>
    </location>
</feature>
<keyword evidence="1" id="KW-1133">Transmembrane helix</keyword>
<keyword evidence="1" id="KW-0472">Membrane</keyword>